<reference evidence="1" key="1">
    <citation type="journal article" date="2015" name="Virus Rev. Res.">
        <title>Characterization of Helicoverpa zea single nucleopolyhedrovirus isolated in Brazil during the first old world bollworm (Noctuidae: Helicoverpa armigera) nationwide outbreak.</title>
        <authorList>
            <person name="Ardisson-Araujo D.M.P."/>
            <person name="Melo F.L."/>
            <person name="Sosa-Gomez D.R."/>
            <person name="Ribeiro B.M."/>
        </authorList>
    </citation>
    <scope>NUCLEOTIDE SEQUENCE</scope>
    <source>
        <strain evidence="1">Br/South</strain>
    </source>
</reference>
<sequence length="85" mass="10092">MNRNKRSRPVSNEKIQDRFKSTLSLGVARIVDYICDWTISRSRHMTSFVFLGRAIECSRTNFIDLCRRFYMKARAGFEFKDDAIF</sequence>
<evidence type="ECO:0000313" key="1">
    <source>
        <dbReference type="EMBL" id="AKN50474.1"/>
    </source>
</evidence>
<proteinExistence type="predicted"/>
<organism evidence="1">
    <name type="scientific">Helicoverpa zea single nucleopolyhedrovirus</name>
    <dbReference type="NCBI Taxonomy" id="10468"/>
    <lineage>
        <taxon>Viruses</taxon>
        <taxon>Viruses incertae sedis</taxon>
        <taxon>Naldaviricetes</taxon>
        <taxon>Lefavirales</taxon>
        <taxon>Baculoviridae</taxon>
        <taxon>Alphabaculovirus</taxon>
        <taxon>Alphabaculovirus helarmigerae</taxon>
    </lineage>
</organism>
<dbReference type="EMBL" id="KM596835">
    <property type="protein sequence ID" value="AKN50474.1"/>
    <property type="molecule type" value="Genomic_DNA"/>
</dbReference>
<name>A0A0H4AKJ3_9ABAC</name>
<accession>A0A0H4AKJ3</accession>
<protein>
    <submittedName>
        <fullName evidence="1">Uncharacterized protein</fullName>
    </submittedName>
</protein>
<gene>
    <name evidence="1" type="primary">Hz(Br)Orf-61</name>
</gene>